<dbReference type="Pfam" id="PF04542">
    <property type="entry name" value="Sigma70_r2"/>
    <property type="match status" value="1"/>
</dbReference>
<evidence type="ECO:0000256" key="2">
    <source>
        <dbReference type="ARBA" id="ARBA00023015"/>
    </source>
</evidence>
<evidence type="ECO:0000313" key="7">
    <source>
        <dbReference type="EMBL" id="THU31583.1"/>
    </source>
</evidence>
<dbReference type="Gene3D" id="1.10.10.10">
    <property type="entry name" value="Winged helix-like DNA-binding domain superfamily/Winged helix DNA-binding domain"/>
    <property type="match status" value="1"/>
</dbReference>
<dbReference type="OrthoDB" id="9795666at2"/>
<evidence type="ECO:0000313" key="8">
    <source>
        <dbReference type="Proteomes" id="UP000306918"/>
    </source>
</evidence>
<evidence type="ECO:0000256" key="3">
    <source>
        <dbReference type="ARBA" id="ARBA00023082"/>
    </source>
</evidence>
<dbReference type="RefSeq" id="WP_136580589.1">
    <property type="nucleotide sequence ID" value="NZ_STFF01000013.1"/>
</dbReference>
<gene>
    <name evidence="7" type="ORF">FAM09_28580</name>
</gene>
<dbReference type="GO" id="GO:0003677">
    <property type="term" value="F:DNA binding"/>
    <property type="evidence" value="ECO:0007669"/>
    <property type="project" value="InterPro"/>
</dbReference>
<evidence type="ECO:0000256" key="4">
    <source>
        <dbReference type="ARBA" id="ARBA00023163"/>
    </source>
</evidence>
<keyword evidence="4" id="KW-0804">Transcription</keyword>
<accession>A0A4S8HA44</accession>
<name>A0A4S8HA44_9BACT</name>
<feature type="domain" description="RNA polymerase sigma-70 region 2" evidence="5">
    <location>
        <begin position="11"/>
        <end position="73"/>
    </location>
</feature>
<keyword evidence="3" id="KW-0731">Sigma factor</keyword>
<evidence type="ECO:0000256" key="1">
    <source>
        <dbReference type="ARBA" id="ARBA00010641"/>
    </source>
</evidence>
<dbReference type="InterPro" id="IPR013324">
    <property type="entry name" value="RNA_pol_sigma_r3/r4-like"/>
</dbReference>
<reference evidence="7 8" key="1">
    <citation type="submission" date="2019-04" db="EMBL/GenBank/DDBJ databases">
        <title>Niastella caeni sp. nov., isolated from activated sludge.</title>
        <authorList>
            <person name="Sheng M."/>
        </authorList>
    </citation>
    <scope>NUCLEOTIDE SEQUENCE [LARGE SCALE GENOMIC DNA]</scope>
    <source>
        <strain evidence="7 8">HX-2-15</strain>
    </source>
</reference>
<dbReference type="SUPFAM" id="SSF88659">
    <property type="entry name" value="Sigma3 and sigma4 domains of RNA polymerase sigma factors"/>
    <property type="match status" value="1"/>
</dbReference>
<evidence type="ECO:0000259" key="5">
    <source>
        <dbReference type="Pfam" id="PF04542"/>
    </source>
</evidence>
<dbReference type="NCBIfam" id="TIGR02937">
    <property type="entry name" value="sigma70-ECF"/>
    <property type="match status" value="1"/>
</dbReference>
<organism evidence="7 8">
    <name type="scientific">Niastella caeni</name>
    <dbReference type="NCBI Taxonomy" id="2569763"/>
    <lineage>
        <taxon>Bacteria</taxon>
        <taxon>Pseudomonadati</taxon>
        <taxon>Bacteroidota</taxon>
        <taxon>Chitinophagia</taxon>
        <taxon>Chitinophagales</taxon>
        <taxon>Chitinophagaceae</taxon>
        <taxon>Niastella</taxon>
    </lineage>
</organism>
<comment type="caution">
    <text evidence="7">The sequence shown here is derived from an EMBL/GenBank/DDBJ whole genome shotgun (WGS) entry which is preliminary data.</text>
</comment>
<dbReference type="Gene3D" id="1.10.1740.10">
    <property type="match status" value="1"/>
</dbReference>
<dbReference type="SUPFAM" id="SSF88946">
    <property type="entry name" value="Sigma2 domain of RNA polymerase sigma factors"/>
    <property type="match status" value="1"/>
</dbReference>
<comment type="similarity">
    <text evidence="1">Belongs to the sigma-70 factor family. ECF subfamily.</text>
</comment>
<dbReference type="Proteomes" id="UP000306918">
    <property type="component" value="Unassembled WGS sequence"/>
</dbReference>
<dbReference type="CDD" id="cd06171">
    <property type="entry name" value="Sigma70_r4"/>
    <property type="match status" value="1"/>
</dbReference>
<dbReference type="GO" id="GO:0016987">
    <property type="term" value="F:sigma factor activity"/>
    <property type="evidence" value="ECO:0007669"/>
    <property type="project" value="UniProtKB-KW"/>
</dbReference>
<proteinExistence type="inferred from homology"/>
<dbReference type="InterPro" id="IPR036388">
    <property type="entry name" value="WH-like_DNA-bd_sf"/>
</dbReference>
<dbReference type="Pfam" id="PF08281">
    <property type="entry name" value="Sigma70_r4_2"/>
    <property type="match status" value="1"/>
</dbReference>
<keyword evidence="8" id="KW-1185">Reference proteome</keyword>
<keyword evidence="2" id="KW-0805">Transcription regulation</keyword>
<dbReference type="InterPro" id="IPR039425">
    <property type="entry name" value="RNA_pol_sigma-70-like"/>
</dbReference>
<dbReference type="InterPro" id="IPR007627">
    <property type="entry name" value="RNA_pol_sigma70_r2"/>
</dbReference>
<dbReference type="InterPro" id="IPR014284">
    <property type="entry name" value="RNA_pol_sigma-70_dom"/>
</dbReference>
<protein>
    <submittedName>
        <fullName evidence="7">Sigma-70 family RNA polymerase sigma factor</fullName>
    </submittedName>
</protein>
<dbReference type="GO" id="GO:0006352">
    <property type="term" value="P:DNA-templated transcription initiation"/>
    <property type="evidence" value="ECO:0007669"/>
    <property type="project" value="InterPro"/>
</dbReference>
<dbReference type="EMBL" id="STFF01000013">
    <property type="protein sequence ID" value="THU31583.1"/>
    <property type="molecule type" value="Genomic_DNA"/>
</dbReference>
<dbReference type="PANTHER" id="PTHR43133">
    <property type="entry name" value="RNA POLYMERASE ECF-TYPE SIGMA FACTO"/>
    <property type="match status" value="1"/>
</dbReference>
<dbReference type="InterPro" id="IPR013325">
    <property type="entry name" value="RNA_pol_sigma_r2"/>
</dbReference>
<feature type="domain" description="RNA polymerase sigma factor 70 region 4 type 2" evidence="6">
    <location>
        <begin position="101"/>
        <end position="152"/>
    </location>
</feature>
<dbReference type="PANTHER" id="PTHR43133:SF62">
    <property type="entry name" value="RNA POLYMERASE SIGMA FACTOR SIGZ"/>
    <property type="match status" value="1"/>
</dbReference>
<dbReference type="AlphaFoldDB" id="A0A4S8HA44"/>
<sequence length="178" mass="20778">MNIRIQEIWTDLYQELKKFISGKVKDIDTTEDILQDVFLKIQLNIHTLTDCTKLTSWVYQITRNTIADHYRKTTNLEVQIDGFDLAERDNEEPLYHSLNNCINQKINMLSDKYKQAILLTYLKDYSQIELAKKLNISYSGAKTRVQRGREKLKDLILNCPNVETDSKGNLSAYEAPKE</sequence>
<dbReference type="InterPro" id="IPR013249">
    <property type="entry name" value="RNA_pol_sigma70_r4_t2"/>
</dbReference>
<evidence type="ECO:0000259" key="6">
    <source>
        <dbReference type="Pfam" id="PF08281"/>
    </source>
</evidence>